<dbReference type="InterPro" id="IPR002364">
    <property type="entry name" value="Quin_OxRdtase/zeta-crystal_CS"/>
</dbReference>
<dbReference type="Gene3D" id="3.40.50.720">
    <property type="entry name" value="NAD(P)-binding Rossmann-like Domain"/>
    <property type="match status" value="1"/>
</dbReference>
<name>A0A316ERM8_9BURK</name>
<dbReference type="Pfam" id="PF13602">
    <property type="entry name" value="ADH_zinc_N_2"/>
    <property type="match status" value="1"/>
</dbReference>
<comment type="caution">
    <text evidence="3">The sequence shown here is derived from an EMBL/GenBank/DDBJ whole genome shotgun (WGS) entry which is preliminary data.</text>
</comment>
<accession>A0A316ERM8</accession>
<dbReference type="GO" id="GO:0016491">
    <property type="term" value="F:oxidoreductase activity"/>
    <property type="evidence" value="ECO:0007669"/>
    <property type="project" value="UniProtKB-KW"/>
</dbReference>
<protein>
    <submittedName>
        <fullName evidence="3">Zinc-binding alcohol dehydrogenase family protein</fullName>
    </submittedName>
</protein>
<dbReference type="InterPro" id="IPR036291">
    <property type="entry name" value="NAD(P)-bd_dom_sf"/>
</dbReference>
<dbReference type="AlphaFoldDB" id="A0A316ERM8"/>
<keyword evidence="1" id="KW-0560">Oxidoreductase</keyword>
<organism evidence="3 4">
    <name type="scientific">Cupriavidus plantarum</name>
    <dbReference type="NCBI Taxonomy" id="942865"/>
    <lineage>
        <taxon>Bacteria</taxon>
        <taxon>Pseudomonadati</taxon>
        <taxon>Pseudomonadota</taxon>
        <taxon>Betaproteobacteria</taxon>
        <taxon>Burkholderiales</taxon>
        <taxon>Burkholderiaceae</taxon>
        <taxon>Cupriavidus</taxon>
    </lineage>
</organism>
<gene>
    <name evidence="3" type="ORF">C7419_102390</name>
</gene>
<proteinExistence type="predicted"/>
<evidence type="ECO:0000313" key="4">
    <source>
        <dbReference type="Proteomes" id="UP000245754"/>
    </source>
</evidence>
<dbReference type="SUPFAM" id="SSF51735">
    <property type="entry name" value="NAD(P)-binding Rossmann-fold domains"/>
    <property type="match status" value="1"/>
</dbReference>
<evidence type="ECO:0000256" key="1">
    <source>
        <dbReference type="ARBA" id="ARBA00023002"/>
    </source>
</evidence>
<evidence type="ECO:0000259" key="2">
    <source>
        <dbReference type="SMART" id="SM00829"/>
    </source>
</evidence>
<dbReference type="Proteomes" id="UP000245754">
    <property type="component" value="Unassembled WGS sequence"/>
</dbReference>
<keyword evidence="4" id="KW-1185">Reference proteome</keyword>
<evidence type="ECO:0000313" key="3">
    <source>
        <dbReference type="EMBL" id="PWK35114.1"/>
    </source>
</evidence>
<dbReference type="InterPro" id="IPR050700">
    <property type="entry name" value="YIM1/Zinc_Alcohol_DH_Fams"/>
</dbReference>
<dbReference type="PANTHER" id="PTHR11695">
    <property type="entry name" value="ALCOHOL DEHYDROGENASE RELATED"/>
    <property type="match status" value="1"/>
</dbReference>
<dbReference type="InterPro" id="IPR020843">
    <property type="entry name" value="ER"/>
</dbReference>
<feature type="domain" description="Enoyl reductase (ER)" evidence="2">
    <location>
        <begin position="1"/>
        <end position="207"/>
    </location>
</feature>
<dbReference type="GO" id="GO:0008270">
    <property type="term" value="F:zinc ion binding"/>
    <property type="evidence" value="ECO:0007669"/>
    <property type="project" value="InterPro"/>
</dbReference>
<dbReference type="SMART" id="SM00829">
    <property type="entry name" value="PKS_ER"/>
    <property type="match status" value="1"/>
</dbReference>
<reference evidence="3 4" key="1">
    <citation type="submission" date="2018-05" db="EMBL/GenBank/DDBJ databases">
        <title>Genomic Encyclopedia of Type Strains, Phase IV (KMG-V): Genome sequencing to study the core and pangenomes of soil and plant-associated prokaryotes.</title>
        <authorList>
            <person name="Whitman W."/>
        </authorList>
    </citation>
    <scope>NUCLEOTIDE SEQUENCE [LARGE SCALE GENOMIC DNA]</scope>
    <source>
        <strain evidence="3 4">SLV-132</strain>
    </source>
</reference>
<dbReference type="PROSITE" id="PS01162">
    <property type="entry name" value="QOR_ZETA_CRYSTAL"/>
    <property type="match status" value="1"/>
</dbReference>
<dbReference type="EMBL" id="QGGT01000002">
    <property type="protein sequence ID" value="PWK35114.1"/>
    <property type="molecule type" value="Genomic_DNA"/>
</dbReference>
<sequence length="212" mass="22013">MREAAALPLIVITAWEGLVDRARVRAGQTVLVHGGAGGVGHIAVQLARAAGAEVYATGRAPQRAVIEQYGATFIDAEAHAVADYVQQYTAGEGFDVVYDTVGGEVLDASFAAARTYGGHVVSCLGWGTHSLAPLSFRAATYSGVFTLLPLLTGRGHAHHGEILREAARLVEAGKLSVRMDAREFAFAEANASHAAVEAGTAQGKIVVSGYAV</sequence>
<dbReference type="PANTHER" id="PTHR11695:SF294">
    <property type="entry name" value="RETICULON-4-INTERACTING PROTEIN 1, MITOCHONDRIAL"/>
    <property type="match status" value="1"/>
</dbReference>